<dbReference type="PROSITE" id="PS00107">
    <property type="entry name" value="PROTEIN_KINASE_ATP"/>
    <property type="match status" value="1"/>
</dbReference>
<dbReference type="InterPro" id="IPR011009">
    <property type="entry name" value="Kinase-like_dom_sf"/>
</dbReference>
<dbReference type="InterPro" id="IPR013783">
    <property type="entry name" value="Ig-like_fold"/>
</dbReference>
<dbReference type="Gene3D" id="2.130.10.10">
    <property type="entry name" value="YVTN repeat-like/Quinoprotein amine dehydrogenase"/>
    <property type="match status" value="4"/>
</dbReference>
<dbReference type="Pfam" id="PF07495">
    <property type="entry name" value="Y_Y_Y"/>
    <property type="match status" value="1"/>
</dbReference>
<dbReference type="Gene3D" id="1.10.510.10">
    <property type="entry name" value="Transferase(Phosphotransferase) domain 1"/>
    <property type="match status" value="1"/>
</dbReference>
<sequence length="1254" mass="138811">MPFVIARPRLFGHPLPFVWRRLRYVLLGACGLLAGLTVTAWARSHPPPTTFVRLSTGQGLSQSTAQCLTQDNQGFLWIGTQDGLNRYDGYTFQTFRADPTHSASLSDNYITALCATPTGLWIGTQHGLNRYDPVRQVFTRFYARAEDPQSLAHDRITALGCDARGGLWVGTPHGLHRWEGERFTRFPYQDDSGLAESLNVIRAIVPDATGTLWLGTNGGLCRFDPSSGKFTPALVGQRVLALQFDRQGKLWLVGQGLTCYEPDRGRVTHFRHDPRRPDSLASDQTRAVVEDARGRLWVGTWGSGLSRLETENDGGRFTHFRHNPRQPTSLGHDFIWQLVRDQAGTVWIGTDFGGLNQMVEGRFAIHDANPDRGDRLSDGLVWSLTEDRRGNLWVGTNQGLNCLDPQGGIRHYLADHRPGQLNHGIVGALLTTRDGTLWAGTEQGGLHRLDATANRFTSLRHQPGRADGLSDDWVHALCETRAGELWVGTQRGLDRVDPPTQRVVDRRPRRPDEPGRDAIWAIQEDPTGALWLGTERGLFRWQPQTRQEDHYWHDPSRPDSLTHDWVLALHLDRKGSLWAGTPGGLNRFQPDHRTFVRYTTAQGLPNNVINVILEDEAGHLWLGTNHGLCRFDPETETCRTYDLRDGLPSNEISTAAGWRSADGWLHMGTTAGFFSFHPSQLVDNAFIPPVAITSFRIFDRPAADFDAARGVTLTHRENFFAFEFAALNFIAPEKNQYAYRLEGFDRDWVLCGTRRYAGYTNLDPGDYVFQVRAANNDGVWNDQGVRLRLRILPPFWRTGWAYALYTVASLGLVLGLYQLQVRRWRSQAAWREAQLQMQATQAARDAADARAQAAEAQAQAAAVQAQAAQQLAERNRELEARNAELIASQRRADRMFSALADALPGTTLDDKYRLDEKIGAGGFGAVFRGTHLTLGYAVAVKVFKPIAGNDSAEALERFRREGVAISRLDHPNIVRVMDSGLSQDGIAYLVMELLTGHSLRHELCGRLPLRRVVSLLIPVCRALDEAHRQGIVHRDIKPDNVFLHQTPRGEIVKVVDFGIAKLIGAGRGEDDLTATGAVIGTPTYVAPERVAGQPYDGKSDVYSVGVMAYEMLAGHLPFPATDGNPFAVLLAHLNVTPPPLRQFVPELPAGVVELVNQALSKDPALRPSAAELGTRLVEVIQHVSGSFTDESTSDDVTQAIERPTLPLGADTGDHGLKTHRNLTVSPSLPPARVTHQGTPPEAAPTLIADESSLP</sequence>
<dbReference type="SUPFAM" id="SSF63829">
    <property type="entry name" value="Calcium-dependent phosphotriesterase"/>
    <property type="match status" value="3"/>
</dbReference>
<evidence type="ECO:0000256" key="5">
    <source>
        <dbReference type="PROSITE-ProRule" id="PRU10141"/>
    </source>
</evidence>
<keyword evidence="1" id="KW-0808">Transferase</keyword>
<evidence type="ECO:0000256" key="2">
    <source>
        <dbReference type="ARBA" id="ARBA00022741"/>
    </source>
</evidence>
<dbReference type="InterPro" id="IPR011110">
    <property type="entry name" value="Reg_prop"/>
</dbReference>
<proteinExistence type="predicted"/>
<feature type="binding site" evidence="5">
    <location>
        <position position="941"/>
    </location>
    <ligand>
        <name>ATP</name>
        <dbReference type="ChEBI" id="CHEBI:30616"/>
    </ligand>
</feature>
<evidence type="ECO:0000256" key="3">
    <source>
        <dbReference type="ARBA" id="ARBA00022777"/>
    </source>
</evidence>
<keyword evidence="4 5" id="KW-0067">ATP-binding</keyword>
<dbReference type="Gene3D" id="3.30.200.20">
    <property type="entry name" value="Phosphorylase Kinase, domain 1"/>
    <property type="match status" value="1"/>
</dbReference>
<feature type="coiled-coil region" evidence="6">
    <location>
        <begin position="837"/>
        <end position="888"/>
    </location>
</feature>
<evidence type="ECO:0000256" key="6">
    <source>
        <dbReference type="SAM" id="Coils"/>
    </source>
</evidence>
<gene>
    <name evidence="9" type="ORF">J8C06_15050</name>
</gene>
<name>A0ABX8BF97_9BACT</name>
<keyword evidence="10" id="KW-1185">Reference proteome</keyword>
<dbReference type="InterPro" id="IPR017441">
    <property type="entry name" value="Protein_kinase_ATP_BS"/>
</dbReference>
<dbReference type="EMBL" id="CP072649">
    <property type="protein sequence ID" value="QUW04349.1"/>
    <property type="molecule type" value="Genomic_DNA"/>
</dbReference>
<dbReference type="InterPro" id="IPR011123">
    <property type="entry name" value="Y_Y_Y"/>
</dbReference>
<dbReference type="Proteomes" id="UP000676506">
    <property type="component" value="Chromosome 2"/>
</dbReference>
<protein>
    <submittedName>
        <fullName evidence="9">Protein kinase</fullName>
    </submittedName>
</protein>
<dbReference type="PROSITE" id="PS50011">
    <property type="entry name" value="PROTEIN_KINASE_DOM"/>
    <property type="match status" value="1"/>
</dbReference>
<evidence type="ECO:0000256" key="4">
    <source>
        <dbReference type="ARBA" id="ARBA00022840"/>
    </source>
</evidence>
<dbReference type="PANTHER" id="PTHR43289">
    <property type="entry name" value="MITOGEN-ACTIVATED PROTEIN KINASE KINASE KINASE 20-RELATED"/>
    <property type="match status" value="1"/>
</dbReference>
<evidence type="ECO:0000259" key="8">
    <source>
        <dbReference type="PROSITE" id="PS50011"/>
    </source>
</evidence>
<evidence type="ECO:0000313" key="9">
    <source>
        <dbReference type="EMBL" id="QUW04349.1"/>
    </source>
</evidence>
<feature type="domain" description="Protein kinase" evidence="8">
    <location>
        <begin position="912"/>
        <end position="1180"/>
    </location>
</feature>
<dbReference type="RefSeq" id="WP_211430238.1">
    <property type="nucleotide sequence ID" value="NZ_CP072649.1"/>
</dbReference>
<keyword evidence="3 9" id="KW-0418">Kinase</keyword>
<evidence type="ECO:0000256" key="7">
    <source>
        <dbReference type="SAM" id="MobiDB-lite"/>
    </source>
</evidence>
<dbReference type="PROSITE" id="PS00108">
    <property type="entry name" value="PROTEIN_KINASE_ST"/>
    <property type="match status" value="1"/>
</dbReference>
<dbReference type="InterPro" id="IPR015943">
    <property type="entry name" value="WD40/YVTN_repeat-like_dom_sf"/>
</dbReference>
<dbReference type="Pfam" id="PF00069">
    <property type="entry name" value="Pkinase"/>
    <property type="match status" value="1"/>
</dbReference>
<keyword evidence="6" id="KW-0175">Coiled coil</keyword>
<dbReference type="Pfam" id="PF07494">
    <property type="entry name" value="Reg_prop"/>
    <property type="match status" value="8"/>
</dbReference>
<dbReference type="InterPro" id="IPR000719">
    <property type="entry name" value="Prot_kinase_dom"/>
</dbReference>
<reference evidence="9 10" key="1">
    <citation type="submission" date="2021-03" db="EMBL/GenBank/DDBJ databases">
        <title>Genomic and phenotypic characterization of Chloracidobacterium isolates provides evidence for multiple species.</title>
        <authorList>
            <person name="Saini M.K."/>
            <person name="Costas A.M.G."/>
            <person name="Tank M."/>
            <person name="Bryant D.A."/>
        </authorList>
    </citation>
    <scope>NUCLEOTIDE SEQUENCE [LARGE SCALE GENOMIC DNA]</scope>
    <source>
        <strain evidence="9 10">BV2-C</strain>
    </source>
</reference>
<feature type="region of interest" description="Disordered" evidence="7">
    <location>
        <begin position="492"/>
        <end position="515"/>
    </location>
</feature>
<dbReference type="SMART" id="SM00220">
    <property type="entry name" value="S_TKc"/>
    <property type="match status" value="1"/>
</dbReference>
<evidence type="ECO:0000313" key="10">
    <source>
        <dbReference type="Proteomes" id="UP000676506"/>
    </source>
</evidence>
<feature type="region of interest" description="Disordered" evidence="7">
    <location>
        <begin position="1205"/>
        <end position="1254"/>
    </location>
</feature>
<dbReference type="InterPro" id="IPR008271">
    <property type="entry name" value="Ser/Thr_kinase_AS"/>
</dbReference>
<organism evidence="9 10">
    <name type="scientific">Chloracidobacterium validum</name>
    <dbReference type="NCBI Taxonomy" id="2821543"/>
    <lineage>
        <taxon>Bacteria</taxon>
        <taxon>Pseudomonadati</taxon>
        <taxon>Acidobacteriota</taxon>
        <taxon>Terriglobia</taxon>
        <taxon>Terriglobales</taxon>
        <taxon>Acidobacteriaceae</taxon>
        <taxon>Chloracidobacterium</taxon>
    </lineage>
</organism>
<dbReference type="SUPFAM" id="SSF56112">
    <property type="entry name" value="Protein kinase-like (PK-like)"/>
    <property type="match status" value="1"/>
</dbReference>
<dbReference type="GO" id="GO:0016301">
    <property type="term" value="F:kinase activity"/>
    <property type="evidence" value="ECO:0007669"/>
    <property type="project" value="UniProtKB-KW"/>
</dbReference>
<keyword evidence="2 5" id="KW-0547">Nucleotide-binding</keyword>
<dbReference type="PANTHER" id="PTHR43289:SF6">
    <property type="entry name" value="SERINE_THREONINE-PROTEIN KINASE NEKL-3"/>
    <property type="match status" value="1"/>
</dbReference>
<accession>A0ABX8BF97</accession>
<evidence type="ECO:0000256" key="1">
    <source>
        <dbReference type="ARBA" id="ARBA00022679"/>
    </source>
</evidence>
<dbReference type="CDD" id="cd14014">
    <property type="entry name" value="STKc_PknB_like"/>
    <property type="match status" value="1"/>
</dbReference>
<dbReference type="Gene3D" id="2.60.40.10">
    <property type="entry name" value="Immunoglobulins"/>
    <property type="match status" value="1"/>
</dbReference>